<reference evidence="3" key="1">
    <citation type="journal article" date="2020" name="Nature">
        <title>Giant virus diversity and host interactions through global metagenomics.</title>
        <authorList>
            <person name="Schulz F."/>
            <person name="Roux S."/>
            <person name="Paez-Espino D."/>
            <person name="Jungbluth S."/>
            <person name="Walsh D.A."/>
            <person name="Denef V.J."/>
            <person name="McMahon K.D."/>
            <person name="Konstantinidis K.T."/>
            <person name="Eloe-Fadrosh E.A."/>
            <person name="Kyrpides N.C."/>
            <person name="Woyke T."/>
        </authorList>
    </citation>
    <scope>NUCLEOTIDE SEQUENCE</scope>
    <source>
        <strain evidence="3">GVMAG-M-3300023174-30</strain>
    </source>
</reference>
<dbReference type="EMBL" id="MN739643">
    <property type="protein sequence ID" value="QHT17556.1"/>
    <property type="molecule type" value="Genomic_DNA"/>
</dbReference>
<accession>A0A6C0DKW5</accession>
<dbReference type="InterPro" id="IPR016112">
    <property type="entry name" value="VP_dsDNA_II"/>
</dbReference>
<protein>
    <recommendedName>
        <fullName evidence="4">Major capsid protein N-terminal domain-containing protein</fullName>
    </recommendedName>
</protein>
<evidence type="ECO:0000259" key="2">
    <source>
        <dbReference type="Pfam" id="PF16903"/>
    </source>
</evidence>
<feature type="domain" description="Major capsid protein C-terminal" evidence="1">
    <location>
        <begin position="289"/>
        <end position="477"/>
    </location>
</feature>
<dbReference type="InterPro" id="IPR007542">
    <property type="entry name" value="MCP_C"/>
</dbReference>
<organism evidence="3">
    <name type="scientific">viral metagenome</name>
    <dbReference type="NCBI Taxonomy" id="1070528"/>
    <lineage>
        <taxon>unclassified sequences</taxon>
        <taxon>metagenomes</taxon>
        <taxon>organismal metagenomes</taxon>
    </lineage>
</organism>
<sequence length="486" mass="56249">MGGGLVQLAIASSALDVYLTQNPDISFYRYVLRKHVNFAIENIIHNYQTSVSPINLLKPTVNDNTIIFNIQQDTTVDYLTDLNFVYTFPNIYSSSNYKFKWVEHFGTLLIKEAQLCFNGTRIIEKINGEWLIIWLELTTAVKDSYNNITGNIPEMTNPRTNENIRRIKNNIISESDYPVGNKETNTPSIKSRQVIIPLAFFFTRDTSLALPLLNILKSVSPITIRITLRPLEELYTIYTPILNMNVNSTYYNQLHNTNISITDFLLSVNDFAPNVYIYGTYACIDTNERQIIQSQTSMEYIYQKVDYSDTYTNSSSSIQYDIGYINLPIKEIIWTLQRLDCINNFNDYFNYTNSIPRSNENNIMISAAIKWNNIANPERQIMVNANFYNNMIPYQYHSCIPRQGIYCYTFDIMPEKYFASGSCNGSQINTSINMTIGSYNSINYYKKRFPTDSYNVDKTKYRLSVYVLQHYIIQINNSAINIIGQV</sequence>
<dbReference type="SUPFAM" id="SSF49749">
    <property type="entry name" value="Group II dsDNA viruses VP"/>
    <property type="match status" value="2"/>
</dbReference>
<evidence type="ECO:0008006" key="4">
    <source>
        <dbReference type="Google" id="ProtNLM"/>
    </source>
</evidence>
<evidence type="ECO:0000259" key="1">
    <source>
        <dbReference type="Pfam" id="PF04451"/>
    </source>
</evidence>
<dbReference type="Gene3D" id="2.70.9.10">
    <property type="entry name" value="Adenovirus Type 2 Hexon, domain 4"/>
    <property type="match status" value="1"/>
</dbReference>
<dbReference type="InterPro" id="IPR038519">
    <property type="entry name" value="MCP_C_sf"/>
</dbReference>
<dbReference type="AlphaFoldDB" id="A0A6C0DKW5"/>
<name>A0A6C0DKW5_9ZZZZ</name>
<dbReference type="Pfam" id="PF16903">
    <property type="entry name" value="Capsid_N"/>
    <property type="match status" value="1"/>
</dbReference>
<dbReference type="InterPro" id="IPR031654">
    <property type="entry name" value="Capsid_N"/>
</dbReference>
<dbReference type="GO" id="GO:0005198">
    <property type="term" value="F:structural molecule activity"/>
    <property type="evidence" value="ECO:0007669"/>
    <property type="project" value="InterPro"/>
</dbReference>
<feature type="domain" description="Major capsid protein N-terminal" evidence="2">
    <location>
        <begin position="26"/>
        <end position="247"/>
    </location>
</feature>
<dbReference type="Gene3D" id="2.70.9.20">
    <property type="entry name" value="Major capsid protein Vp54"/>
    <property type="match status" value="1"/>
</dbReference>
<proteinExistence type="predicted"/>
<dbReference type="Pfam" id="PF04451">
    <property type="entry name" value="Capsid_NCLDV"/>
    <property type="match status" value="1"/>
</dbReference>
<evidence type="ECO:0000313" key="3">
    <source>
        <dbReference type="EMBL" id="QHT17556.1"/>
    </source>
</evidence>